<keyword evidence="2" id="KW-1185">Reference proteome</keyword>
<proteinExistence type="predicted"/>
<dbReference type="SUPFAM" id="SSF117281">
    <property type="entry name" value="Kelch motif"/>
    <property type="match status" value="1"/>
</dbReference>
<protein>
    <submittedName>
        <fullName evidence="1">Uncharacterized protein</fullName>
    </submittedName>
</protein>
<dbReference type="Pfam" id="PF01344">
    <property type="entry name" value="Kelch_1"/>
    <property type="match status" value="1"/>
</dbReference>
<dbReference type="AlphaFoldDB" id="A0A9Q0FMJ8"/>
<reference evidence="1" key="2">
    <citation type="journal article" date="2023" name="Plants (Basel)">
        <title>Annotation of the Turnera subulata (Passifloraceae) Draft Genome Reveals the S-Locus Evolved after the Divergence of Turneroideae from Passifloroideae in a Stepwise Manner.</title>
        <authorList>
            <person name="Henning P.M."/>
            <person name="Roalson E.H."/>
            <person name="Mir W."/>
            <person name="McCubbin A.G."/>
            <person name="Shore J.S."/>
        </authorList>
    </citation>
    <scope>NUCLEOTIDE SEQUENCE</scope>
    <source>
        <strain evidence="1">F60SS</strain>
    </source>
</reference>
<organism evidence="1 2">
    <name type="scientific">Turnera subulata</name>
    <dbReference type="NCBI Taxonomy" id="218843"/>
    <lineage>
        <taxon>Eukaryota</taxon>
        <taxon>Viridiplantae</taxon>
        <taxon>Streptophyta</taxon>
        <taxon>Embryophyta</taxon>
        <taxon>Tracheophyta</taxon>
        <taxon>Spermatophyta</taxon>
        <taxon>Magnoliopsida</taxon>
        <taxon>eudicotyledons</taxon>
        <taxon>Gunneridae</taxon>
        <taxon>Pentapetalae</taxon>
        <taxon>rosids</taxon>
        <taxon>fabids</taxon>
        <taxon>Malpighiales</taxon>
        <taxon>Passifloraceae</taxon>
        <taxon>Turnera</taxon>
    </lineage>
</organism>
<dbReference type="Proteomes" id="UP001141552">
    <property type="component" value="Unassembled WGS sequence"/>
</dbReference>
<dbReference type="EMBL" id="JAKUCV010005019">
    <property type="protein sequence ID" value="KAJ4833076.1"/>
    <property type="molecule type" value="Genomic_DNA"/>
</dbReference>
<dbReference type="OrthoDB" id="1480588at2759"/>
<evidence type="ECO:0000313" key="2">
    <source>
        <dbReference type="Proteomes" id="UP001141552"/>
    </source>
</evidence>
<dbReference type="Gene3D" id="2.120.10.80">
    <property type="entry name" value="Kelch-type beta propeller"/>
    <property type="match status" value="1"/>
</dbReference>
<sequence>MDEIPRTVWFSLAVKRGGRSGGRIEWYSFKLSSSDDVRCGTRDRDCFCCRHVHRNLRDCPTLLSPEAVSWVDDDDDAAADEGGQGVGFIGGLPLPWGEVYDPLTNQWTALPDPPTRGPTTTMAAAVGDDHGHGLLLLLLLLLRPSDGDLYQYDAVSNSWKVYHDIPKPQKRRFPYPESIEGQPSVVAVGRNLYWFHAKKGNLFAFDLDRHILYSSDLVDFTFALGSPTEETWKIVMHQSWAILGAIVSVCYFEPTLQRPTPTASSTASPTENHSPNKDDTIIIIMTADTSSIVSNSQLPRPSQTD</sequence>
<dbReference type="InterPro" id="IPR015915">
    <property type="entry name" value="Kelch-typ_b-propeller"/>
</dbReference>
<accession>A0A9Q0FMJ8</accession>
<name>A0A9Q0FMJ8_9ROSI</name>
<gene>
    <name evidence="1" type="ORF">Tsubulata_001051</name>
</gene>
<comment type="caution">
    <text evidence="1">The sequence shown here is derived from an EMBL/GenBank/DDBJ whole genome shotgun (WGS) entry which is preliminary data.</text>
</comment>
<dbReference type="InterPro" id="IPR006652">
    <property type="entry name" value="Kelch_1"/>
</dbReference>
<reference evidence="1" key="1">
    <citation type="submission" date="2022-02" db="EMBL/GenBank/DDBJ databases">
        <authorList>
            <person name="Henning P.M."/>
            <person name="McCubbin A.G."/>
            <person name="Shore J.S."/>
        </authorList>
    </citation>
    <scope>NUCLEOTIDE SEQUENCE</scope>
    <source>
        <strain evidence="1">F60SS</strain>
        <tissue evidence="1">Leaves</tissue>
    </source>
</reference>
<evidence type="ECO:0000313" key="1">
    <source>
        <dbReference type="EMBL" id="KAJ4833076.1"/>
    </source>
</evidence>